<dbReference type="EMBL" id="LNIX01000037">
    <property type="protein sequence ID" value="OXA39819.1"/>
    <property type="molecule type" value="Genomic_DNA"/>
</dbReference>
<evidence type="ECO:0000259" key="1">
    <source>
        <dbReference type="Pfam" id="PF00651"/>
    </source>
</evidence>
<evidence type="ECO:0000313" key="2">
    <source>
        <dbReference type="EMBL" id="OXA39819.1"/>
    </source>
</evidence>
<accession>A0A226D3M2</accession>
<dbReference type="SUPFAM" id="SSF54695">
    <property type="entry name" value="POZ domain"/>
    <property type="match status" value="1"/>
</dbReference>
<organism evidence="2 3">
    <name type="scientific">Folsomia candida</name>
    <name type="common">Springtail</name>
    <dbReference type="NCBI Taxonomy" id="158441"/>
    <lineage>
        <taxon>Eukaryota</taxon>
        <taxon>Metazoa</taxon>
        <taxon>Ecdysozoa</taxon>
        <taxon>Arthropoda</taxon>
        <taxon>Hexapoda</taxon>
        <taxon>Collembola</taxon>
        <taxon>Entomobryomorpha</taxon>
        <taxon>Isotomoidea</taxon>
        <taxon>Isotomidae</taxon>
        <taxon>Proisotominae</taxon>
        <taxon>Folsomia</taxon>
    </lineage>
</organism>
<dbReference type="OrthoDB" id="9971254at2759"/>
<dbReference type="InterPro" id="IPR011333">
    <property type="entry name" value="SKP1/BTB/POZ_sf"/>
</dbReference>
<feature type="domain" description="BTB" evidence="1">
    <location>
        <begin position="28"/>
        <end position="133"/>
    </location>
</feature>
<gene>
    <name evidence="2" type="ORF">Fcan01_25581</name>
</gene>
<proteinExistence type="predicted"/>
<dbReference type="Proteomes" id="UP000198287">
    <property type="component" value="Unassembled WGS sequence"/>
</dbReference>
<name>A0A226D3M2_FOLCA</name>
<comment type="caution">
    <text evidence="2">The sequence shown here is derived from an EMBL/GenBank/DDBJ whole genome shotgun (WGS) entry which is preliminary data.</text>
</comment>
<keyword evidence="3" id="KW-1185">Reference proteome</keyword>
<reference evidence="2 3" key="1">
    <citation type="submission" date="2015-12" db="EMBL/GenBank/DDBJ databases">
        <title>The genome of Folsomia candida.</title>
        <authorList>
            <person name="Faddeeva A."/>
            <person name="Derks M.F."/>
            <person name="Anvar Y."/>
            <person name="Smit S."/>
            <person name="Van Straalen N."/>
            <person name="Roelofs D."/>
        </authorList>
    </citation>
    <scope>NUCLEOTIDE SEQUENCE [LARGE SCALE GENOMIC DNA]</scope>
    <source>
        <strain evidence="2 3">VU population</strain>
        <tissue evidence="2">Whole body</tissue>
    </source>
</reference>
<dbReference type="Gene3D" id="3.30.710.10">
    <property type="entry name" value="Potassium Channel Kv1.1, Chain A"/>
    <property type="match status" value="1"/>
</dbReference>
<dbReference type="InterPro" id="IPR000210">
    <property type="entry name" value="BTB/POZ_dom"/>
</dbReference>
<dbReference type="Pfam" id="PF00651">
    <property type="entry name" value="BTB"/>
    <property type="match status" value="1"/>
</dbReference>
<protein>
    <recommendedName>
        <fullName evidence="1">BTB domain-containing protein</fullName>
    </recommendedName>
</protein>
<dbReference type="AlphaFoldDB" id="A0A226D3M2"/>
<sequence>MDQDGCSQLGKLSQLPKNSMLNELIISEAKYDLVIRITEDAGGWISLHKMLLALKAPKLLEALENDGNKGMDEEEIEWVKWPSKISLISFKKFLAWVYNGTPGSETTEEDVSALLQIAKDYEIFELAEWCEQMSVPMTTSTIMPLMHQGLVSGNDELVTKILYALASDQEEILPLNPFVKLGLRHQAEERAANAIHTANIFDALFRF</sequence>
<evidence type="ECO:0000313" key="3">
    <source>
        <dbReference type="Proteomes" id="UP000198287"/>
    </source>
</evidence>